<dbReference type="InterPro" id="IPR003593">
    <property type="entry name" value="AAA+_ATPase"/>
</dbReference>
<dbReference type="Proteomes" id="UP000469385">
    <property type="component" value="Unassembled WGS sequence"/>
</dbReference>
<protein>
    <submittedName>
        <fullName evidence="4">AAA family ATPase</fullName>
    </submittedName>
</protein>
<name>A0A6N8ISE6_9BURK</name>
<gene>
    <name evidence="4" type="ORF">GON04_09345</name>
</gene>
<dbReference type="Pfam" id="PF13538">
    <property type="entry name" value="UvrD_C_2"/>
    <property type="match status" value="1"/>
</dbReference>
<keyword evidence="1" id="KW-0547">Nucleotide-binding</keyword>
<dbReference type="Gene3D" id="2.30.30.940">
    <property type="match status" value="1"/>
</dbReference>
<dbReference type="SUPFAM" id="SSF52540">
    <property type="entry name" value="P-loop containing nucleoside triphosphate hydrolases"/>
    <property type="match status" value="1"/>
</dbReference>
<dbReference type="EMBL" id="WSEL01000003">
    <property type="protein sequence ID" value="MVQ29652.1"/>
    <property type="molecule type" value="Genomic_DNA"/>
</dbReference>
<dbReference type="GO" id="GO:0003678">
    <property type="term" value="F:DNA helicase activity"/>
    <property type="evidence" value="ECO:0007669"/>
    <property type="project" value="UniProtKB-ARBA"/>
</dbReference>
<evidence type="ECO:0000256" key="2">
    <source>
        <dbReference type="ARBA" id="ARBA00022840"/>
    </source>
</evidence>
<dbReference type="CDD" id="cd17933">
    <property type="entry name" value="DEXSc_RecD-like"/>
    <property type="match status" value="1"/>
</dbReference>
<accession>A0A6N8ISE6</accession>
<dbReference type="AlphaFoldDB" id="A0A6N8ISE6"/>
<dbReference type="Gene3D" id="3.40.50.300">
    <property type="entry name" value="P-loop containing nucleotide triphosphate hydrolases"/>
    <property type="match status" value="2"/>
</dbReference>
<dbReference type="InterPro" id="IPR029493">
    <property type="entry name" value="RecD2-like_HHH"/>
</dbReference>
<dbReference type="InterPro" id="IPR027417">
    <property type="entry name" value="P-loop_NTPase"/>
</dbReference>
<evidence type="ECO:0000313" key="4">
    <source>
        <dbReference type="EMBL" id="MVQ29652.1"/>
    </source>
</evidence>
<comment type="caution">
    <text evidence="4">The sequence shown here is derived from an EMBL/GenBank/DDBJ whole genome shotgun (WGS) entry which is preliminary data.</text>
</comment>
<keyword evidence="5" id="KW-1185">Reference proteome</keyword>
<dbReference type="Pfam" id="PF13604">
    <property type="entry name" value="AAA_30"/>
    <property type="match status" value="1"/>
</dbReference>
<dbReference type="RefSeq" id="WP_157397633.1">
    <property type="nucleotide sequence ID" value="NZ_WSEL01000003.1"/>
</dbReference>
<feature type="domain" description="AAA+ ATPase" evidence="3">
    <location>
        <begin position="351"/>
        <end position="482"/>
    </location>
</feature>
<evidence type="ECO:0000259" key="3">
    <source>
        <dbReference type="SMART" id="SM00382"/>
    </source>
</evidence>
<keyword evidence="2" id="KW-0067">ATP-binding</keyword>
<proteinExistence type="predicted"/>
<organism evidence="4 5">
    <name type="scientific">Ramlibacter pinisoli</name>
    <dbReference type="NCBI Taxonomy" id="2682844"/>
    <lineage>
        <taxon>Bacteria</taxon>
        <taxon>Pseudomonadati</taxon>
        <taxon>Pseudomonadota</taxon>
        <taxon>Betaproteobacteria</taxon>
        <taxon>Burkholderiales</taxon>
        <taxon>Comamonadaceae</taxon>
        <taxon>Ramlibacter</taxon>
    </lineage>
</organism>
<dbReference type="Pfam" id="PF14490">
    <property type="entry name" value="HHH_RecD2"/>
    <property type="match status" value="1"/>
</dbReference>
<dbReference type="GO" id="GO:0005524">
    <property type="term" value="F:ATP binding"/>
    <property type="evidence" value="ECO:0007669"/>
    <property type="project" value="UniProtKB-KW"/>
</dbReference>
<evidence type="ECO:0000313" key="5">
    <source>
        <dbReference type="Proteomes" id="UP000469385"/>
    </source>
</evidence>
<evidence type="ECO:0000256" key="1">
    <source>
        <dbReference type="ARBA" id="ARBA00022741"/>
    </source>
</evidence>
<dbReference type="InterPro" id="IPR027785">
    <property type="entry name" value="UvrD-like_helicase_C"/>
</dbReference>
<dbReference type="PANTHER" id="PTHR43788">
    <property type="entry name" value="DNA2/NAM7 HELICASE FAMILY MEMBER"/>
    <property type="match status" value="1"/>
</dbReference>
<dbReference type="PANTHER" id="PTHR43788:SF6">
    <property type="entry name" value="DNA HELICASE B"/>
    <property type="match status" value="1"/>
</dbReference>
<sequence>MTTSSETICLRVQQVRFQGEQGVVLAGLALDESRSVRPDAPRYAVSVPGSVLPARAEEGQWWNVSGTYEDVEYDAGGWRVRERRMRAQSAELLRPSGEHIVQLLARSAAFPGIGEVKARKLWESLGESLYDALDEADQSRLAAVVGHDLAHVLVQGWRSYGDADSVRAFQRMGLNLSVSQKLLLAYGDEALDHVEQDPYRLLAFGMTWRAVDWVASQHFGLDANDFRRLGAAVEAALFKRLDQGHTCATCAEVNELVEGFVGKDGAPEALRHADAARHVIQRGTTLFGLGTWAMEQAVARRVALMSGARSELLSDDDVAALIRELERAEGAAIPGFALNAAQSEAVRLAAVHPLLLITGGAGVGKTTVLKAICSMLEKAGQEIYLMALSGRAAKRMAEATNRKTMTIAGFLRNVAKEPLPANCTIVVDEASMLDLLLAYRLVGVLPEEGRLILIGDPSQLPPVGPGLTLHALADIAEVPKVELTVVKRFGGTIASTALAVRSGALPSLPSEPSAEVAFIECEAEDLAAKTLELYLVDPANTQVLTFTREKGPASSASVNAVCQEVLAESAKKLLLFNDERGRLEDCGLRVGEPVLCTKNLWDIGVQNGSLGRLHAIEEPPLVDLEGTVTYGWIRWDDGELRPLTFEVLDAIELGYAVTVHKAQGSQFQRVIVPVSKTRNLDRTMLYTAITRATNQVLMVGDRAAASKAARELPHSSHRRVGLRDLVIDALAAL</sequence>
<dbReference type="SMART" id="SM00382">
    <property type="entry name" value="AAA"/>
    <property type="match status" value="1"/>
</dbReference>
<reference evidence="4 5" key="1">
    <citation type="submission" date="2019-12" db="EMBL/GenBank/DDBJ databases">
        <authorList>
            <person name="Huq M.A."/>
        </authorList>
    </citation>
    <scope>NUCLEOTIDE SEQUENCE [LARGE SCALE GENOMIC DNA]</scope>
    <source>
        <strain evidence="4 5">MAH-25</strain>
    </source>
</reference>
<dbReference type="CDD" id="cd18809">
    <property type="entry name" value="SF1_C_RecD"/>
    <property type="match status" value="1"/>
</dbReference>
<dbReference type="InterPro" id="IPR050534">
    <property type="entry name" value="Coronavir_polyprotein_1ab"/>
</dbReference>